<dbReference type="GO" id="GO:0006368">
    <property type="term" value="P:transcription elongation by RNA polymerase II"/>
    <property type="evidence" value="ECO:0007669"/>
    <property type="project" value="TreeGrafter"/>
</dbReference>
<dbReference type="PANTHER" id="PTHR11125:SF7">
    <property type="entry name" value="TRANSCRIPTION ELONGATION FACTOR SPT5"/>
    <property type="match status" value="1"/>
</dbReference>
<dbReference type="GO" id="GO:0032044">
    <property type="term" value="C:DSIF complex"/>
    <property type="evidence" value="ECO:0007669"/>
    <property type="project" value="TreeGrafter"/>
</dbReference>
<dbReference type="InterPro" id="IPR036735">
    <property type="entry name" value="NGN_dom_sf"/>
</dbReference>
<dbReference type="CDD" id="cd06091">
    <property type="entry name" value="KOW_NusG"/>
    <property type="match status" value="1"/>
</dbReference>
<feature type="compositionally biased region" description="Polar residues" evidence="1">
    <location>
        <begin position="8"/>
        <end position="29"/>
    </location>
</feature>
<feature type="region of interest" description="Disordered" evidence="1">
    <location>
        <begin position="917"/>
        <end position="945"/>
    </location>
</feature>
<evidence type="ECO:0000259" key="2">
    <source>
        <dbReference type="SMART" id="SM00739"/>
    </source>
</evidence>
<dbReference type="InterPro" id="IPR005824">
    <property type="entry name" value="KOW"/>
</dbReference>
<feature type="domain" description="KOW" evidence="2">
    <location>
        <begin position="607"/>
        <end position="634"/>
    </location>
</feature>
<dbReference type="Gene3D" id="3.30.70.940">
    <property type="entry name" value="NusG, N-terminal domain"/>
    <property type="match status" value="1"/>
</dbReference>
<evidence type="ECO:0000256" key="1">
    <source>
        <dbReference type="SAM" id="MobiDB-lite"/>
    </source>
</evidence>
<dbReference type="GO" id="GO:0032784">
    <property type="term" value="P:regulation of DNA-templated transcription elongation"/>
    <property type="evidence" value="ECO:0007669"/>
    <property type="project" value="InterPro"/>
</dbReference>
<feature type="domain" description="KOW" evidence="2">
    <location>
        <begin position="338"/>
        <end position="365"/>
    </location>
</feature>
<dbReference type="GO" id="GO:0003729">
    <property type="term" value="F:mRNA binding"/>
    <property type="evidence" value="ECO:0007669"/>
    <property type="project" value="TreeGrafter"/>
</dbReference>
<reference evidence="3 4" key="1">
    <citation type="journal article" date="2020" name="ISME J.">
        <title>Uncovering the hidden diversity of litter-decomposition mechanisms in mushroom-forming fungi.</title>
        <authorList>
            <person name="Floudas D."/>
            <person name="Bentzer J."/>
            <person name="Ahren D."/>
            <person name="Johansson T."/>
            <person name="Persson P."/>
            <person name="Tunlid A."/>
        </authorList>
    </citation>
    <scope>NUCLEOTIDE SEQUENCE [LARGE SCALE GENOMIC DNA]</scope>
    <source>
        <strain evidence="3 4">CBS 146.42</strain>
    </source>
</reference>
<dbReference type="GO" id="GO:0006357">
    <property type="term" value="P:regulation of transcription by RNA polymerase II"/>
    <property type="evidence" value="ECO:0007669"/>
    <property type="project" value="InterPro"/>
</dbReference>
<organism evidence="3 4">
    <name type="scientific">Leucocoprinus leucothites</name>
    <dbReference type="NCBI Taxonomy" id="201217"/>
    <lineage>
        <taxon>Eukaryota</taxon>
        <taxon>Fungi</taxon>
        <taxon>Dikarya</taxon>
        <taxon>Basidiomycota</taxon>
        <taxon>Agaricomycotina</taxon>
        <taxon>Agaricomycetes</taxon>
        <taxon>Agaricomycetidae</taxon>
        <taxon>Agaricales</taxon>
        <taxon>Agaricineae</taxon>
        <taxon>Agaricaceae</taxon>
        <taxon>Leucocoprinus</taxon>
    </lineage>
</organism>
<dbReference type="OrthoDB" id="3257613at2759"/>
<proteinExistence type="predicted"/>
<accession>A0A8H5GG36</accession>
<sequence length="1851" mass="211967">MNLLTRRLQLQSPQSNTRNGIGSSRPQLNNVGISSSPYSGIQLGYALSAGGSIRDARRILWYDIEGTEQEPTNPVRATDVHAPLEHVSQIPQVHDPDDEGSMDVVRATAIDPGVGPLFAENNTSQIPQLYNSDNEQSLDLISRNASHSRNQYLDLEADVDGDDEDDEDKGEDDDDFVDNDRDLEEDVSEYARRNLEDDQQNAFVDALERRWVTNRGTLPASDRSEGYHYMEYGIPPAEGDWELWEVPVRLGSEYLTVKRIYERAEGLRDNTVASPKFRLPRSAFAHKGGLGRVYIEAWEWADVIAICRRLPGVRWWEIRAVTFLEGMNLLNCPRPQFTPQAGNWVRLKARPYVNDLAFIRRVDGQNLDVVLVPRIQYYSNSSPVKLSRKRPPPALFDPNRAIAVSNKGNLSVDTSHTRYIHFKYCQEYRDTSQRFHHTHYFFDSSGFLLTTLSPSEYHHIPVYPSVDQMRPFLDSVAIPSATKLHLFRAAAARELKVGDHVKVVGSTYTGSTGIVKALASTHAHVYLLDVFEIVLLPLYLLRKYFKVGDQVCVASGPNLGYVGFVTSINEEEFTATVHDPFRLFGKPPPHDPNARVVIAQMQDPKFDHLEKLSVVITEGPLKGCFGTVISVSQLGIAQVEMRALSVHTSILQQIRIQDMAFELEENEWYQVNADNMLEYTARLVPNFKSLLPARNRPRTPEPEAAPPLNGDDAYWAPCARDRALANQEVERPAIPSFFWLTRLPQLGKFGSLKVTIRSNSEYEEGLWDDNVGFFKSLDKDKIRVFLPPPTSKFLLVPYKYIEPCPPTDEGQLVYCLEEGKFWGKRYQILEYGDKMSGITAVKGPYKGKVIRRVPNSILALCSVFSMPKSKGLPKGLIDVEKRRPSKRSRQDVQVMAGTSVPHLKMMAEPPKAARIEEVEQEAEGFKAEDPERNHANQSSTRQQTMSARMETFSPDILGIIQAEILAQGYDEHVNLTCTACDTKFGVDAARNQDHRIRHPAHYRCLECFYSRPVCSSCIIDQHTNHPFHRIQEWTGLYFKKASLHDLSFAIYLGHNGSACPLNAGSTVDFTVVHINGIHNCRIGFCICSPPDHSYDRIAQLIRHQLFPSTAKNPQTVFTFEVLEDFHRHSLSAKSSAYDYYDALKMRTDATFPHHVKDRYPSMLLVMRFWRYLSLRRWAGQEHGIDSLLTHRRPNSLTVRCPACPEIGFNVEDDEMKFASESETHIYTLFISADGNFKLQRKRKNNDPNDTALNAGNAYFVENTAYKTHLKNVEKSSDKTTCAKLKVVRQQDRAKFKDAAVSGVVGIQCLRHQTWLAQGMVDLVKGEAFARTDYALAHALGMEALKYPWILLSYDVWCQYSINIETRFRKHFEPLVDKIKEMKGAIPKMHVRGHNIKCQIHHSFYYKPYTGMSCGEGIESTWSEQNHAADSTKELNEGHRHDTLDDFNGYWNWRKIIQIGILSLDTCRSLGRQAKRWYEELQKQQKAFDGFSQAMPKHIIDEWQSHIDAVKSNPLVFEVDDQAPSRVKVHTELVEAELYQNFGITNLVLRGLELEDILSNPAHKSLMLDEDDEDVEETPLVDRLHHWREQQLELFPQLQRFLLPIDEDRLQETKLFLPSTFSTSQRSELGLGEAAQAEILLRRGHIFDVLRAIRDWIHRRDHLNILGKVGGLGHDKKTVRVAKSEVQEQLSYLVTHYQDVYKVLENLDATDDLAPLTEDDLWVKSPFETHRSGDSSVQNPWYWSIGKPQSTPPDRWMIEVERARWFRERALLDRLREELEILNEEFRRSKKSFIKMQLTWEQMAKMAEDKQGFMAYAHRHAEMYSNMAAEVDSEWQAASQWLPSKGKEKDRW</sequence>
<dbReference type="Proteomes" id="UP000559027">
    <property type="component" value="Unassembled WGS sequence"/>
</dbReference>
<feature type="compositionally biased region" description="Polar residues" evidence="1">
    <location>
        <begin position="935"/>
        <end position="945"/>
    </location>
</feature>
<protein>
    <recommendedName>
        <fullName evidence="2">KOW domain-containing protein</fullName>
    </recommendedName>
</protein>
<dbReference type="Pfam" id="PF18758">
    <property type="entry name" value="KDZ"/>
    <property type="match status" value="1"/>
</dbReference>
<dbReference type="InterPro" id="IPR039659">
    <property type="entry name" value="SPT5"/>
</dbReference>
<dbReference type="InterPro" id="IPR041457">
    <property type="entry name" value="CxC2_KDZ-assoc"/>
</dbReference>
<feature type="compositionally biased region" description="Basic and acidic residues" evidence="1">
    <location>
        <begin position="917"/>
        <end position="934"/>
    </location>
</feature>
<name>A0A8H5GG36_9AGAR</name>
<dbReference type="InterPro" id="IPR008991">
    <property type="entry name" value="Translation_prot_SH3-like_sf"/>
</dbReference>
<evidence type="ECO:0000313" key="4">
    <source>
        <dbReference type="Proteomes" id="UP000559027"/>
    </source>
</evidence>
<feature type="region of interest" description="Disordered" evidence="1">
    <location>
        <begin position="1"/>
        <end position="29"/>
    </location>
</feature>
<keyword evidence="4" id="KW-1185">Reference proteome</keyword>
<dbReference type="EMBL" id="JAACJO010000001">
    <property type="protein sequence ID" value="KAF5364352.1"/>
    <property type="molecule type" value="Genomic_DNA"/>
</dbReference>
<feature type="domain" description="KOW" evidence="2">
    <location>
        <begin position="544"/>
        <end position="571"/>
    </location>
</feature>
<dbReference type="Pfam" id="PF18803">
    <property type="entry name" value="CxC2"/>
    <property type="match status" value="1"/>
</dbReference>
<dbReference type="InterPro" id="IPR040521">
    <property type="entry name" value="KDZ"/>
</dbReference>
<feature type="region of interest" description="Disordered" evidence="1">
    <location>
        <begin position="157"/>
        <end position="181"/>
    </location>
</feature>
<dbReference type="SUPFAM" id="SSF50104">
    <property type="entry name" value="Translation proteins SH3-like domain"/>
    <property type="match status" value="1"/>
</dbReference>
<feature type="domain" description="KOW" evidence="2">
    <location>
        <begin position="494"/>
        <end position="521"/>
    </location>
</feature>
<dbReference type="PANTHER" id="PTHR11125">
    <property type="entry name" value="SUPPRESSOR OF TY 5"/>
    <property type="match status" value="1"/>
</dbReference>
<gene>
    <name evidence="3" type="ORF">D9756_001119</name>
</gene>
<evidence type="ECO:0000313" key="3">
    <source>
        <dbReference type="EMBL" id="KAF5364352.1"/>
    </source>
</evidence>
<dbReference type="SMART" id="SM00739">
    <property type="entry name" value="KOW"/>
    <property type="match status" value="4"/>
</dbReference>
<comment type="caution">
    <text evidence="3">The sequence shown here is derived from an EMBL/GenBank/DDBJ whole genome shotgun (WGS) entry which is preliminary data.</text>
</comment>